<comment type="caution">
    <text evidence="1">The sequence shown here is derived from an EMBL/GenBank/DDBJ whole genome shotgun (WGS) entry which is preliminary data.</text>
</comment>
<sequence>MFGREVLLQGLVKFIGDGKDTKVWLENWILDGCSRTPIIRIALLTSHYVCLIKPVQGQRDKLIWSLTKEGIYTSKSGYQLLESLKEMQEEHTHTLPPVEKKLWSNLWRINAPPKLKHFLWKALAGALAVKERLQDPYSICTKALDETDVWLRVNSQDQNLYAHWNPPTVPATTWKKPPLNMSKCNIGVLSWVGPNRHCGVSWILRDFNGTALIHSRRSYTFVPSQTKAELMAILSAAESLRNMNMSDIIFESSFILYIGERGVTRDQRYQSGPSWLHAILFAEAEMDFQ</sequence>
<name>A0A6D2HVZ3_9BRAS</name>
<dbReference type="Proteomes" id="UP000467841">
    <property type="component" value="Unassembled WGS sequence"/>
</dbReference>
<dbReference type="InterPro" id="IPR044730">
    <property type="entry name" value="RNase_H-like_dom_plant"/>
</dbReference>
<dbReference type="OrthoDB" id="1743609at2759"/>
<dbReference type="AlphaFoldDB" id="A0A6D2HVZ3"/>
<protein>
    <submittedName>
        <fullName evidence="1">Uncharacterized protein</fullName>
    </submittedName>
</protein>
<accession>A0A6D2HVZ3</accession>
<dbReference type="EMBL" id="CACVBM020000410">
    <property type="protein sequence ID" value="CAA7018686.1"/>
    <property type="molecule type" value="Genomic_DNA"/>
</dbReference>
<dbReference type="PANTHER" id="PTHR47074:SF11">
    <property type="entry name" value="REVERSE TRANSCRIPTASE-LIKE PROTEIN"/>
    <property type="match status" value="1"/>
</dbReference>
<dbReference type="PANTHER" id="PTHR47074">
    <property type="entry name" value="BNAC02G40300D PROTEIN"/>
    <property type="match status" value="1"/>
</dbReference>
<gene>
    <name evidence="1" type="ORF">MERR_LOCUS5921</name>
</gene>
<reference evidence="1" key="1">
    <citation type="submission" date="2020-01" db="EMBL/GenBank/DDBJ databases">
        <authorList>
            <person name="Mishra B."/>
        </authorList>
    </citation>
    <scope>NUCLEOTIDE SEQUENCE [LARGE SCALE GENOMIC DNA]</scope>
</reference>
<evidence type="ECO:0000313" key="1">
    <source>
        <dbReference type="EMBL" id="CAA7018686.1"/>
    </source>
</evidence>
<evidence type="ECO:0000313" key="2">
    <source>
        <dbReference type="Proteomes" id="UP000467841"/>
    </source>
</evidence>
<organism evidence="1 2">
    <name type="scientific">Microthlaspi erraticum</name>
    <dbReference type="NCBI Taxonomy" id="1685480"/>
    <lineage>
        <taxon>Eukaryota</taxon>
        <taxon>Viridiplantae</taxon>
        <taxon>Streptophyta</taxon>
        <taxon>Embryophyta</taxon>
        <taxon>Tracheophyta</taxon>
        <taxon>Spermatophyta</taxon>
        <taxon>Magnoliopsida</taxon>
        <taxon>eudicotyledons</taxon>
        <taxon>Gunneridae</taxon>
        <taxon>Pentapetalae</taxon>
        <taxon>rosids</taxon>
        <taxon>malvids</taxon>
        <taxon>Brassicales</taxon>
        <taxon>Brassicaceae</taxon>
        <taxon>Coluteocarpeae</taxon>
        <taxon>Microthlaspi</taxon>
    </lineage>
</organism>
<proteinExistence type="predicted"/>
<keyword evidence="2" id="KW-1185">Reference proteome</keyword>
<dbReference type="CDD" id="cd06222">
    <property type="entry name" value="RNase_H_like"/>
    <property type="match status" value="1"/>
</dbReference>
<dbReference type="InterPro" id="IPR052929">
    <property type="entry name" value="RNase_H-like_EbsB-rel"/>
</dbReference>